<evidence type="ECO:0000313" key="2">
    <source>
        <dbReference type="Proteomes" id="UP000612362"/>
    </source>
</evidence>
<protein>
    <submittedName>
        <fullName evidence="1">Uncharacterized protein</fullName>
    </submittedName>
</protein>
<organism evidence="1 2">
    <name type="scientific">Ktedonospora formicarum</name>
    <dbReference type="NCBI Taxonomy" id="2778364"/>
    <lineage>
        <taxon>Bacteria</taxon>
        <taxon>Bacillati</taxon>
        <taxon>Chloroflexota</taxon>
        <taxon>Ktedonobacteria</taxon>
        <taxon>Ktedonobacterales</taxon>
        <taxon>Ktedonobacteraceae</taxon>
        <taxon>Ktedonospora</taxon>
    </lineage>
</organism>
<name>A0A8J3HW90_9CHLR</name>
<dbReference type="Proteomes" id="UP000612362">
    <property type="component" value="Unassembled WGS sequence"/>
</dbReference>
<reference evidence="1" key="1">
    <citation type="submission" date="2020-10" db="EMBL/GenBank/DDBJ databases">
        <title>Taxonomic study of unclassified bacteria belonging to the class Ktedonobacteria.</title>
        <authorList>
            <person name="Yabe S."/>
            <person name="Wang C.M."/>
            <person name="Zheng Y."/>
            <person name="Sakai Y."/>
            <person name="Cavaletti L."/>
            <person name="Monciardini P."/>
            <person name="Donadio S."/>
        </authorList>
    </citation>
    <scope>NUCLEOTIDE SEQUENCE</scope>
    <source>
        <strain evidence="1">SOSP1-1</strain>
    </source>
</reference>
<keyword evidence="2" id="KW-1185">Reference proteome</keyword>
<dbReference type="RefSeq" id="WP_220191743.1">
    <property type="nucleotide sequence ID" value="NZ_BNJF01000001.1"/>
</dbReference>
<dbReference type="AlphaFoldDB" id="A0A8J3HW90"/>
<gene>
    <name evidence="1" type="ORF">KSX_03280</name>
</gene>
<comment type="caution">
    <text evidence="1">The sequence shown here is derived from an EMBL/GenBank/DDBJ whole genome shotgun (WGS) entry which is preliminary data.</text>
</comment>
<sequence>MQVNIRALLAVAAAKDEGALNAVNVVAFSAKRKGARSGSEVYQALLIVMHLGSMRAVEDITGHKYKMIDYMRRPVSTGLLMHEDKYLSPGAKHKRIYLTGP</sequence>
<evidence type="ECO:0000313" key="1">
    <source>
        <dbReference type="EMBL" id="GHO42165.1"/>
    </source>
</evidence>
<dbReference type="EMBL" id="BNJF01000001">
    <property type="protein sequence ID" value="GHO42165.1"/>
    <property type="molecule type" value="Genomic_DNA"/>
</dbReference>
<proteinExistence type="predicted"/>
<accession>A0A8J3HW90</accession>